<protein>
    <submittedName>
        <fullName evidence="2">Uncharacterized protein</fullName>
    </submittedName>
</protein>
<organism evidence="2 3">
    <name type="scientific">Pleuronectes platessa</name>
    <name type="common">European plaice</name>
    <dbReference type="NCBI Taxonomy" id="8262"/>
    <lineage>
        <taxon>Eukaryota</taxon>
        <taxon>Metazoa</taxon>
        <taxon>Chordata</taxon>
        <taxon>Craniata</taxon>
        <taxon>Vertebrata</taxon>
        <taxon>Euteleostomi</taxon>
        <taxon>Actinopterygii</taxon>
        <taxon>Neopterygii</taxon>
        <taxon>Teleostei</taxon>
        <taxon>Neoteleostei</taxon>
        <taxon>Acanthomorphata</taxon>
        <taxon>Carangaria</taxon>
        <taxon>Pleuronectiformes</taxon>
        <taxon>Pleuronectoidei</taxon>
        <taxon>Pleuronectidae</taxon>
        <taxon>Pleuronectes</taxon>
    </lineage>
</organism>
<reference evidence="2" key="1">
    <citation type="submission" date="2020-03" db="EMBL/GenBank/DDBJ databases">
        <authorList>
            <person name="Weist P."/>
        </authorList>
    </citation>
    <scope>NUCLEOTIDE SEQUENCE</scope>
</reference>
<dbReference type="Proteomes" id="UP001153269">
    <property type="component" value="Unassembled WGS sequence"/>
</dbReference>
<name>A0A9N7TXF6_PLEPL</name>
<evidence type="ECO:0000256" key="1">
    <source>
        <dbReference type="SAM" id="MobiDB-lite"/>
    </source>
</evidence>
<evidence type="ECO:0000313" key="3">
    <source>
        <dbReference type="Proteomes" id="UP001153269"/>
    </source>
</evidence>
<feature type="compositionally biased region" description="Basic and acidic residues" evidence="1">
    <location>
        <begin position="95"/>
        <end position="108"/>
    </location>
</feature>
<feature type="compositionally biased region" description="Polar residues" evidence="1">
    <location>
        <begin position="16"/>
        <end position="27"/>
    </location>
</feature>
<sequence>MSDNKEARPLAPTACELQTQRGSTDTFRPTLGHIGQVVSSYSSMDQRQGHWETSSTSPEGNWEHILVRLSELLLLGMVRRQQPRYEPGHGGSVAGRREARGRPADYRSDPGPLPRVVPPLLGLRVPGVSLPKPGWIILGQ</sequence>
<proteinExistence type="predicted"/>
<dbReference type="AlphaFoldDB" id="A0A9N7TXF6"/>
<feature type="region of interest" description="Disordered" evidence="1">
    <location>
        <begin position="83"/>
        <end position="111"/>
    </location>
</feature>
<accession>A0A9N7TXF6</accession>
<evidence type="ECO:0000313" key="2">
    <source>
        <dbReference type="EMBL" id="CAB1420221.1"/>
    </source>
</evidence>
<dbReference type="EMBL" id="CADEAL010000443">
    <property type="protein sequence ID" value="CAB1420221.1"/>
    <property type="molecule type" value="Genomic_DNA"/>
</dbReference>
<comment type="caution">
    <text evidence="2">The sequence shown here is derived from an EMBL/GenBank/DDBJ whole genome shotgun (WGS) entry which is preliminary data.</text>
</comment>
<keyword evidence="3" id="KW-1185">Reference proteome</keyword>
<feature type="region of interest" description="Disordered" evidence="1">
    <location>
        <begin position="1"/>
        <end position="29"/>
    </location>
</feature>
<gene>
    <name evidence="2" type="ORF">PLEPLA_LOCUS8096</name>
</gene>